<gene>
    <name evidence="1" type="ORF">F5984_10490</name>
</gene>
<sequence length="290" mass="33191">MPNNANPDLNRPQPPTGLTPFVLDPIPGTRTLLHRVDLPTYERFRQTTNPEPFFRDLSEQLRAEGWLVVHLWADVEQLKPAVVASRVRALAGDSVRIPARLTQVRRIDRPTALAFLEQNHLQVATASKYKYGLWLPQRYFRVLPPDYLTPEQAQQPECLVAVATFSHPRTIPRDGQPYRSYELVRFANRLGCTVVGGLDKLLKAFVAEHKPDDIMTYADRDWSDGRSYERLGFERLGETDPQLFWLDPITLQRHYPHRIDDTTGLIPVWNAGSIKFVKKLKPESTESGTS</sequence>
<reference evidence="1 2" key="1">
    <citation type="submission" date="2019-10" db="EMBL/GenBank/DDBJ databases">
        <title>Rudanella paleaurantiibacter sp. nov., isolated from sludge.</title>
        <authorList>
            <person name="Xu S.Q."/>
        </authorList>
    </citation>
    <scope>NUCLEOTIDE SEQUENCE [LARGE SCALE GENOMIC DNA]</scope>
    <source>
        <strain evidence="1 2">HX-22-17</strain>
    </source>
</reference>
<evidence type="ECO:0000313" key="1">
    <source>
        <dbReference type="EMBL" id="KAB7731222.1"/>
    </source>
</evidence>
<dbReference type="EMBL" id="WELI01000003">
    <property type="protein sequence ID" value="KAB7731222.1"/>
    <property type="molecule type" value="Genomic_DNA"/>
</dbReference>
<accession>A0A7J5U0E4</accession>
<name>A0A7J5U0E4_9BACT</name>
<comment type="caution">
    <text evidence="1">The sequence shown here is derived from an EMBL/GenBank/DDBJ whole genome shotgun (WGS) entry which is preliminary data.</text>
</comment>
<dbReference type="AlphaFoldDB" id="A0A7J5U0E4"/>
<dbReference type="RefSeq" id="WP_152124203.1">
    <property type="nucleotide sequence ID" value="NZ_WELI01000003.1"/>
</dbReference>
<evidence type="ECO:0000313" key="2">
    <source>
        <dbReference type="Proteomes" id="UP000488299"/>
    </source>
</evidence>
<proteinExistence type="predicted"/>
<keyword evidence="2" id="KW-1185">Reference proteome</keyword>
<organism evidence="1 2">
    <name type="scientific">Rudanella paleaurantiibacter</name>
    <dbReference type="NCBI Taxonomy" id="2614655"/>
    <lineage>
        <taxon>Bacteria</taxon>
        <taxon>Pseudomonadati</taxon>
        <taxon>Bacteroidota</taxon>
        <taxon>Cytophagia</taxon>
        <taxon>Cytophagales</taxon>
        <taxon>Cytophagaceae</taxon>
        <taxon>Rudanella</taxon>
    </lineage>
</organism>
<dbReference type="Proteomes" id="UP000488299">
    <property type="component" value="Unassembled WGS sequence"/>
</dbReference>
<protein>
    <submittedName>
        <fullName evidence="1">Uncharacterized protein</fullName>
    </submittedName>
</protein>